<keyword evidence="3" id="KW-1185">Reference proteome</keyword>
<feature type="chain" id="PRO_5047440751" evidence="1">
    <location>
        <begin position="21"/>
        <end position="87"/>
    </location>
</feature>
<proteinExistence type="predicted"/>
<evidence type="ECO:0000256" key="1">
    <source>
        <dbReference type="SAM" id="SignalP"/>
    </source>
</evidence>
<dbReference type="EMBL" id="BAAAZO010000001">
    <property type="protein sequence ID" value="GAA3593273.1"/>
    <property type="molecule type" value="Genomic_DNA"/>
</dbReference>
<comment type="caution">
    <text evidence="2">The sequence shown here is derived from an EMBL/GenBank/DDBJ whole genome shotgun (WGS) entry which is preliminary data.</text>
</comment>
<sequence>MLAARAVVSGTAWSSLGASAAAATALWVDPSTAPVASAHAKVIDRRVDRIFMVPPGSYLWVDCSSVRGNLGATGKALILTLESRPKE</sequence>
<name>A0ABP6YWY5_9ACTN</name>
<keyword evidence="1" id="KW-0732">Signal</keyword>
<dbReference type="Proteomes" id="UP001501074">
    <property type="component" value="Unassembled WGS sequence"/>
</dbReference>
<feature type="signal peptide" evidence="1">
    <location>
        <begin position="1"/>
        <end position="20"/>
    </location>
</feature>
<evidence type="ECO:0000313" key="3">
    <source>
        <dbReference type="Proteomes" id="UP001501074"/>
    </source>
</evidence>
<gene>
    <name evidence="2" type="ORF">GCM10022223_05200</name>
</gene>
<reference evidence="3" key="1">
    <citation type="journal article" date="2019" name="Int. J. Syst. Evol. Microbiol.">
        <title>The Global Catalogue of Microorganisms (GCM) 10K type strain sequencing project: providing services to taxonomists for standard genome sequencing and annotation.</title>
        <authorList>
            <consortium name="The Broad Institute Genomics Platform"/>
            <consortium name="The Broad Institute Genome Sequencing Center for Infectious Disease"/>
            <person name="Wu L."/>
            <person name="Ma J."/>
        </authorList>
    </citation>
    <scope>NUCLEOTIDE SEQUENCE [LARGE SCALE GENOMIC DNA]</scope>
    <source>
        <strain evidence="3">JCM 16902</strain>
    </source>
</reference>
<organism evidence="2 3">
    <name type="scientific">Kineosporia mesophila</name>
    <dbReference type="NCBI Taxonomy" id="566012"/>
    <lineage>
        <taxon>Bacteria</taxon>
        <taxon>Bacillati</taxon>
        <taxon>Actinomycetota</taxon>
        <taxon>Actinomycetes</taxon>
        <taxon>Kineosporiales</taxon>
        <taxon>Kineosporiaceae</taxon>
        <taxon>Kineosporia</taxon>
    </lineage>
</organism>
<protein>
    <submittedName>
        <fullName evidence="2">Uncharacterized protein</fullName>
    </submittedName>
</protein>
<accession>A0ABP6YWY5</accession>
<evidence type="ECO:0000313" key="2">
    <source>
        <dbReference type="EMBL" id="GAA3593273.1"/>
    </source>
</evidence>